<dbReference type="Proteomes" id="UP000606786">
    <property type="component" value="Unassembled WGS sequence"/>
</dbReference>
<keyword evidence="2" id="KW-1185">Reference proteome</keyword>
<proteinExistence type="predicted"/>
<dbReference type="EMBL" id="CAJHJT010000034">
    <property type="protein sequence ID" value="CAD7002541.1"/>
    <property type="molecule type" value="Genomic_DNA"/>
</dbReference>
<reference evidence="1" key="1">
    <citation type="submission" date="2020-11" db="EMBL/GenBank/DDBJ databases">
        <authorList>
            <person name="Whitehead M."/>
        </authorList>
    </citation>
    <scope>NUCLEOTIDE SEQUENCE</scope>
    <source>
        <strain evidence="1">EGII</strain>
    </source>
</reference>
<organism evidence="1 2">
    <name type="scientific">Ceratitis capitata</name>
    <name type="common">Mediterranean fruit fly</name>
    <name type="synonym">Tephritis capitata</name>
    <dbReference type="NCBI Taxonomy" id="7213"/>
    <lineage>
        <taxon>Eukaryota</taxon>
        <taxon>Metazoa</taxon>
        <taxon>Ecdysozoa</taxon>
        <taxon>Arthropoda</taxon>
        <taxon>Hexapoda</taxon>
        <taxon>Insecta</taxon>
        <taxon>Pterygota</taxon>
        <taxon>Neoptera</taxon>
        <taxon>Endopterygota</taxon>
        <taxon>Diptera</taxon>
        <taxon>Brachycera</taxon>
        <taxon>Muscomorpha</taxon>
        <taxon>Tephritoidea</taxon>
        <taxon>Tephritidae</taxon>
        <taxon>Ceratitis</taxon>
        <taxon>Ceratitis</taxon>
    </lineage>
</organism>
<gene>
    <name evidence="1" type="ORF">CCAP1982_LOCUS11030</name>
</gene>
<dbReference type="AlphaFoldDB" id="A0A811UV24"/>
<comment type="caution">
    <text evidence="1">The sequence shown here is derived from an EMBL/GenBank/DDBJ whole genome shotgun (WGS) entry which is preliminary data.</text>
</comment>
<sequence>MLHVNCIQQVATSNAGGWWLVTGGSDADARDPAATATATCCHATRSLLYAGKEGLAFIGWVFISSDVLLLLLKSC</sequence>
<evidence type="ECO:0000313" key="1">
    <source>
        <dbReference type="EMBL" id="CAD7002541.1"/>
    </source>
</evidence>
<evidence type="ECO:0000313" key="2">
    <source>
        <dbReference type="Proteomes" id="UP000606786"/>
    </source>
</evidence>
<name>A0A811UV24_CERCA</name>
<protein>
    <submittedName>
        <fullName evidence="1">(Mediterranean fruit fly) hypothetical protein</fullName>
    </submittedName>
</protein>
<accession>A0A811UV24</accession>